<comment type="caution">
    <text evidence="1">The sequence shown here is derived from an EMBL/GenBank/DDBJ whole genome shotgun (WGS) entry which is preliminary data.</text>
</comment>
<dbReference type="Proteomes" id="UP000443423">
    <property type="component" value="Unassembled WGS sequence"/>
</dbReference>
<keyword evidence="2" id="KW-1185">Reference proteome</keyword>
<dbReference type="EMBL" id="WKJQ01000001">
    <property type="protein sequence ID" value="MRW97226.1"/>
    <property type="molecule type" value="Genomic_DNA"/>
</dbReference>
<evidence type="ECO:0000313" key="1">
    <source>
        <dbReference type="EMBL" id="MRW97226.1"/>
    </source>
</evidence>
<accession>A0A6A8GAY3</accession>
<protein>
    <submittedName>
        <fullName evidence="1">Uncharacterized protein</fullName>
    </submittedName>
</protein>
<sequence length="65" mass="6888">MSAAVRVAFACGGFVDDPEGDVSEASSFDIRPVDESDIDNVDVFVGAPPGSDDERTISEFFDIDS</sequence>
<name>A0A6A8GAY3_9EURY</name>
<proteinExistence type="predicted"/>
<dbReference type="OrthoDB" id="49661at2157"/>
<gene>
    <name evidence="1" type="ORF">GJR99_11670</name>
</gene>
<evidence type="ECO:0000313" key="2">
    <source>
        <dbReference type="Proteomes" id="UP000443423"/>
    </source>
</evidence>
<dbReference type="RefSeq" id="WP_151112341.1">
    <property type="nucleotide sequence ID" value="NZ_WKJQ01000001.1"/>
</dbReference>
<reference evidence="1 2" key="1">
    <citation type="submission" date="2019-11" db="EMBL/GenBank/DDBJ databases">
        <title>Whole genome sequence of Haloferax sp. MBLA0078.</title>
        <authorList>
            <person name="Seo M.-J."/>
            <person name="Cho E.-S."/>
        </authorList>
    </citation>
    <scope>NUCLEOTIDE SEQUENCE [LARGE SCALE GENOMIC DNA]</scope>
    <source>
        <strain evidence="1 2">MBLA0078</strain>
    </source>
</reference>
<organism evidence="1 2">
    <name type="scientific">Haloferax marinum</name>
    <dbReference type="NCBI Taxonomy" id="2666143"/>
    <lineage>
        <taxon>Archaea</taxon>
        <taxon>Methanobacteriati</taxon>
        <taxon>Methanobacteriota</taxon>
        <taxon>Stenosarchaea group</taxon>
        <taxon>Halobacteria</taxon>
        <taxon>Halobacteriales</taxon>
        <taxon>Haloferacaceae</taxon>
        <taxon>Haloferax</taxon>
    </lineage>
</organism>
<dbReference type="AlphaFoldDB" id="A0A6A8GAY3"/>